<dbReference type="Proteomes" id="UP001519654">
    <property type="component" value="Unassembled WGS sequence"/>
</dbReference>
<protein>
    <submittedName>
        <fullName evidence="1">Uncharacterized protein</fullName>
    </submittedName>
</protein>
<dbReference type="RefSeq" id="WP_215788795.1">
    <property type="nucleotide sequence ID" value="NZ_JAHKKG010000005.1"/>
</dbReference>
<sequence>MEAIVYLCPASLVVAVVGATISTVREVRKAARKRGIDPDATGWNKINASVHAWSDEDQAKKQRKRDAEEEWFRRNPHACRLCRSRRHSTQYHWSR</sequence>
<reference evidence="1 2" key="1">
    <citation type="submission" date="2021-06" db="EMBL/GenBank/DDBJ databases">
        <title>Actinoplanes lichenicola sp. nov., and Actinoplanes ovalisporus sp. nov., isolated from lichen in Thailand.</title>
        <authorList>
            <person name="Saeng-In P."/>
            <person name="Kanchanasin P."/>
            <person name="Yuki M."/>
            <person name="Kudo T."/>
            <person name="Ohkuma M."/>
            <person name="Phongsopitanun W."/>
            <person name="Tanasupawat S."/>
        </authorList>
    </citation>
    <scope>NUCLEOTIDE SEQUENCE [LARGE SCALE GENOMIC DNA]</scope>
    <source>
        <strain evidence="1 2">NBRC 110975</strain>
    </source>
</reference>
<proteinExistence type="predicted"/>
<dbReference type="EMBL" id="JAHKKG010000005">
    <property type="protein sequence ID" value="MBU2665610.1"/>
    <property type="molecule type" value="Genomic_DNA"/>
</dbReference>
<comment type="caution">
    <text evidence="1">The sequence shown here is derived from an EMBL/GenBank/DDBJ whole genome shotgun (WGS) entry which is preliminary data.</text>
</comment>
<evidence type="ECO:0000313" key="1">
    <source>
        <dbReference type="EMBL" id="MBU2665610.1"/>
    </source>
</evidence>
<accession>A0ABS5YU62</accession>
<gene>
    <name evidence="1" type="ORF">KOI35_19040</name>
</gene>
<keyword evidence="2" id="KW-1185">Reference proteome</keyword>
<evidence type="ECO:0000313" key="2">
    <source>
        <dbReference type="Proteomes" id="UP001519654"/>
    </source>
</evidence>
<name>A0ABS5YU62_9ACTN</name>
<organism evidence="1 2">
    <name type="scientific">Paractinoplanes bogorensis</name>
    <dbReference type="NCBI Taxonomy" id="1610840"/>
    <lineage>
        <taxon>Bacteria</taxon>
        <taxon>Bacillati</taxon>
        <taxon>Actinomycetota</taxon>
        <taxon>Actinomycetes</taxon>
        <taxon>Micromonosporales</taxon>
        <taxon>Micromonosporaceae</taxon>
        <taxon>Paractinoplanes</taxon>
    </lineage>
</organism>